<accession>A0AAD9G9S8</accession>
<dbReference type="Proteomes" id="UP001259832">
    <property type="component" value="Unassembled WGS sequence"/>
</dbReference>
<sequence>MSLTPELGAGSAGMLLLEGPGVPEKDSILLNDYVNTATLALTRSTTNRSFSDLMLIQQKEVCAADTNQILVLLLEGPGVSEKDSILLNEPTWTV</sequence>
<dbReference type="AlphaFoldDB" id="A0AAD9G9S8"/>
<evidence type="ECO:0000313" key="1">
    <source>
        <dbReference type="EMBL" id="KAK1934395.1"/>
    </source>
</evidence>
<keyword evidence="2" id="KW-1185">Reference proteome</keyword>
<dbReference type="EMBL" id="JASMQC010000025">
    <property type="protein sequence ID" value="KAK1934395.1"/>
    <property type="molecule type" value="Genomic_DNA"/>
</dbReference>
<organism evidence="1 2">
    <name type="scientific">Phytophthora citrophthora</name>
    <dbReference type="NCBI Taxonomy" id="4793"/>
    <lineage>
        <taxon>Eukaryota</taxon>
        <taxon>Sar</taxon>
        <taxon>Stramenopiles</taxon>
        <taxon>Oomycota</taxon>
        <taxon>Peronosporomycetes</taxon>
        <taxon>Peronosporales</taxon>
        <taxon>Peronosporaceae</taxon>
        <taxon>Phytophthora</taxon>
    </lineage>
</organism>
<protein>
    <submittedName>
        <fullName evidence="1">Uncharacterized protein</fullName>
    </submittedName>
</protein>
<evidence type="ECO:0000313" key="2">
    <source>
        <dbReference type="Proteomes" id="UP001259832"/>
    </source>
</evidence>
<comment type="caution">
    <text evidence="1">The sequence shown here is derived from an EMBL/GenBank/DDBJ whole genome shotgun (WGS) entry which is preliminary data.</text>
</comment>
<gene>
    <name evidence="1" type="ORF">P3T76_011004</name>
</gene>
<reference evidence="1" key="1">
    <citation type="submission" date="2023-08" db="EMBL/GenBank/DDBJ databases">
        <title>Reference Genome Resource for the Citrus Pathogen Phytophthora citrophthora.</title>
        <authorList>
            <person name="Moller H."/>
            <person name="Coetzee B."/>
            <person name="Rose L.J."/>
            <person name="Van Niekerk J.M."/>
        </authorList>
    </citation>
    <scope>NUCLEOTIDE SEQUENCE</scope>
    <source>
        <strain evidence="1">STE-U-9442</strain>
    </source>
</reference>
<name>A0AAD9G9S8_9STRA</name>
<proteinExistence type="predicted"/>